<dbReference type="InterPro" id="IPR015943">
    <property type="entry name" value="WD40/YVTN_repeat-like_dom_sf"/>
</dbReference>
<evidence type="ECO:0000313" key="2">
    <source>
        <dbReference type="Proteomes" id="UP000285301"/>
    </source>
</evidence>
<keyword evidence="2" id="KW-1185">Reference proteome</keyword>
<dbReference type="Gene3D" id="2.130.10.10">
    <property type="entry name" value="YVTN repeat-like/Quinoprotein amine dehydrogenase"/>
    <property type="match status" value="1"/>
</dbReference>
<dbReference type="InterPro" id="IPR036322">
    <property type="entry name" value="WD40_repeat_dom_sf"/>
</dbReference>
<organism evidence="1 2">
    <name type="scientific">Dinothrombium tinctorium</name>
    <dbReference type="NCBI Taxonomy" id="1965070"/>
    <lineage>
        <taxon>Eukaryota</taxon>
        <taxon>Metazoa</taxon>
        <taxon>Ecdysozoa</taxon>
        <taxon>Arthropoda</taxon>
        <taxon>Chelicerata</taxon>
        <taxon>Arachnida</taxon>
        <taxon>Acari</taxon>
        <taxon>Acariformes</taxon>
        <taxon>Trombidiformes</taxon>
        <taxon>Prostigmata</taxon>
        <taxon>Anystina</taxon>
        <taxon>Parasitengona</taxon>
        <taxon>Trombidioidea</taxon>
        <taxon>Trombidiidae</taxon>
        <taxon>Dinothrombium</taxon>
    </lineage>
</organism>
<accession>A0A443QYG7</accession>
<dbReference type="Proteomes" id="UP000285301">
    <property type="component" value="Unassembled WGS sequence"/>
</dbReference>
<reference evidence="1 2" key="1">
    <citation type="journal article" date="2018" name="Gigascience">
        <title>Genomes of trombidid mites reveal novel predicted allergens and laterally-transferred genes associated with secondary metabolism.</title>
        <authorList>
            <person name="Dong X."/>
            <person name="Chaisiri K."/>
            <person name="Xia D."/>
            <person name="Armstrong S.D."/>
            <person name="Fang Y."/>
            <person name="Donnelly M.J."/>
            <person name="Kadowaki T."/>
            <person name="McGarry J.W."/>
            <person name="Darby A.C."/>
            <person name="Makepeace B.L."/>
        </authorList>
    </citation>
    <scope>NUCLEOTIDE SEQUENCE [LARGE SCALE GENOMIC DNA]</scope>
    <source>
        <strain evidence="1">UoL-WK</strain>
    </source>
</reference>
<proteinExistence type="predicted"/>
<sequence>MSAAVKIESYKKRKELDESEGEASANCELDYVDCIFVDKINNLMEANAENIKNGVNSELCFDLNSFYETSIEEPLNDLNLDNDSASSDNQSAADEQLKAKSSELFSLRDVRTPRMGKHFEAICLNSVEDHIYIASSNLGGMCCESFIHQYRLSNERPILSDFGINLKLSSCSQMIFMSKHQQLVAGFDSGALMIANKELSHCKICNAHDGYYTGLVLDRNEESCLVTTGIDCSLRAWDLDKGYVFRIIPFPHISTITGVDFVSNSDQNLITSGT</sequence>
<comment type="caution">
    <text evidence="1">The sequence shown here is derived from an EMBL/GenBank/DDBJ whole genome shotgun (WGS) entry which is preliminary data.</text>
</comment>
<dbReference type="OrthoDB" id="10260946at2759"/>
<evidence type="ECO:0000313" key="1">
    <source>
        <dbReference type="EMBL" id="RWS08069.1"/>
    </source>
</evidence>
<dbReference type="SUPFAM" id="SSF50978">
    <property type="entry name" value="WD40 repeat-like"/>
    <property type="match status" value="1"/>
</dbReference>
<feature type="non-terminal residue" evidence="1">
    <location>
        <position position="274"/>
    </location>
</feature>
<dbReference type="EMBL" id="NCKU01003152">
    <property type="protein sequence ID" value="RWS08069.1"/>
    <property type="molecule type" value="Genomic_DNA"/>
</dbReference>
<protein>
    <submittedName>
        <fullName evidence="1">Uncharacterized protein</fullName>
    </submittedName>
</protein>
<name>A0A443QYG7_9ACAR</name>
<gene>
    <name evidence="1" type="ORF">B4U79_19038</name>
</gene>
<dbReference type="AlphaFoldDB" id="A0A443QYG7"/>